<dbReference type="EC" id="2.1.3.15" evidence="2"/>
<keyword evidence="6" id="KW-0276">Fatty acid metabolism</keyword>
<gene>
    <name evidence="12" type="primary">accA</name>
    <name evidence="12" type="ORF">DV520_08520</name>
</gene>
<reference evidence="12 13" key="1">
    <citation type="submission" date="2018-07" db="EMBL/GenBank/DDBJ databases">
        <title>GABA Modulating Bacteria of the Human Gut Microbiota.</title>
        <authorList>
            <person name="Strandwitz P."/>
            <person name="Kim K.H."/>
            <person name="Terekhova D."/>
            <person name="Liu J.K."/>
            <person name="Sharma A."/>
            <person name="Levering J."/>
            <person name="Mcdonald D."/>
            <person name="Dietrich D."/>
            <person name="Ramadhar T.R."/>
            <person name="Lekbua A."/>
            <person name="Mroue N."/>
            <person name="Liston C."/>
            <person name="Stewart E.J."/>
            <person name="Dubin M.J."/>
            <person name="Zengler K."/>
            <person name="Knight R."/>
            <person name="Gilbert J.A."/>
            <person name="Clardy J."/>
            <person name="Lewis K."/>
        </authorList>
    </citation>
    <scope>NUCLEOTIDE SEQUENCE [LARGE SCALE GENOMIC DNA]</scope>
    <source>
        <strain evidence="12 13">KLE1738</strain>
    </source>
</reference>
<dbReference type="GO" id="GO:0003989">
    <property type="term" value="F:acetyl-CoA carboxylase activity"/>
    <property type="evidence" value="ECO:0007669"/>
    <property type="project" value="InterPro"/>
</dbReference>
<keyword evidence="4 12" id="KW-0808">Transferase</keyword>
<dbReference type="GeneID" id="97995774"/>
<dbReference type="GO" id="GO:0005524">
    <property type="term" value="F:ATP binding"/>
    <property type="evidence" value="ECO:0007669"/>
    <property type="project" value="UniProtKB-KW"/>
</dbReference>
<dbReference type="PROSITE" id="PS50989">
    <property type="entry name" value="COA_CT_CTER"/>
    <property type="match status" value="1"/>
</dbReference>
<dbReference type="InterPro" id="IPR011763">
    <property type="entry name" value="COA_CT_C"/>
</dbReference>
<evidence type="ECO:0000256" key="9">
    <source>
        <dbReference type="ARBA" id="ARBA00023160"/>
    </source>
</evidence>
<dbReference type="PANTHER" id="PTHR42853:SF3">
    <property type="entry name" value="ACETYL-COENZYME A CARBOXYLASE CARBOXYL TRANSFERASE SUBUNIT ALPHA, CHLOROPLASTIC"/>
    <property type="match status" value="1"/>
</dbReference>
<evidence type="ECO:0000256" key="1">
    <source>
        <dbReference type="ARBA" id="ARBA00004956"/>
    </source>
</evidence>
<dbReference type="NCBIfam" id="NF041504">
    <property type="entry name" value="AccA_sub"/>
    <property type="match status" value="1"/>
</dbReference>
<keyword evidence="3" id="KW-0444">Lipid biosynthesis</keyword>
<dbReference type="AlphaFoldDB" id="A0A3E2B2N2"/>
<name>A0A3E2B2N2_9FIRM</name>
<keyword evidence="9" id="KW-0275">Fatty acid biosynthesis</keyword>
<evidence type="ECO:0000256" key="6">
    <source>
        <dbReference type="ARBA" id="ARBA00022832"/>
    </source>
</evidence>
<dbReference type="Pfam" id="PF03255">
    <property type="entry name" value="ACCA"/>
    <property type="match status" value="1"/>
</dbReference>
<protein>
    <recommendedName>
        <fullName evidence="2">acetyl-CoA carboxytransferase</fullName>
        <ecNumber evidence="2">2.1.3.15</ecNumber>
    </recommendedName>
</protein>
<evidence type="ECO:0000256" key="8">
    <source>
        <dbReference type="ARBA" id="ARBA00023098"/>
    </source>
</evidence>
<evidence type="ECO:0000256" key="7">
    <source>
        <dbReference type="ARBA" id="ARBA00022840"/>
    </source>
</evidence>
<comment type="pathway">
    <text evidence="1">Lipid metabolism; malonyl-CoA biosynthesis; malonyl-CoA from acetyl-CoA: step 1/1.</text>
</comment>
<dbReference type="InterPro" id="IPR029045">
    <property type="entry name" value="ClpP/crotonase-like_dom_sf"/>
</dbReference>
<dbReference type="EMBL" id="QQRQ01000014">
    <property type="protein sequence ID" value="RFT06244.1"/>
    <property type="molecule type" value="Genomic_DNA"/>
</dbReference>
<dbReference type="OrthoDB" id="9808023at2"/>
<proteinExistence type="predicted"/>
<keyword evidence="13" id="KW-1185">Reference proteome</keyword>
<keyword evidence="8" id="KW-0443">Lipid metabolism</keyword>
<dbReference type="NCBIfam" id="TIGR00513">
    <property type="entry name" value="accA"/>
    <property type="match status" value="1"/>
</dbReference>
<evidence type="ECO:0000313" key="12">
    <source>
        <dbReference type="EMBL" id="RFT06244.1"/>
    </source>
</evidence>
<evidence type="ECO:0000259" key="11">
    <source>
        <dbReference type="PROSITE" id="PS50989"/>
    </source>
</evidence>
<dbReference type="GO" id="GO:2001295">
    <property type="term" value="P:malonyl-CoA biosynthetic process"/>
    <property type="evidence" value="ECO:0007669"/>
    <property type="project" value="UniProtKB-UniPathway"/>
</dbReference>
<comment type="catalytic activity">
    <reaction evidence="10">
        <text>N(6)-carboxybiotinyl-L-lysyl-[protein] + acetyl-CoA = N(6)-biotinyl-L-lysyl-[protein] + malonyl-CoA</text>
        <dbReference type="Rhea" id="RHEA:54728"/>
        <dbReference type="Rhea" id="RHEA-COMP:10505"/>
        <dbReference type="Rhea" id="RHEA-COMP:10506"/>
        <dbReference type="ChEBI" id="CHEBI:57288"/>
        <dbReference type="ChEBI" id="CHEBI:57384"/>
        <dbReference type="ChEBI" id="CHEBI:83144"/>
        <dbReference type="ChEBI" id="CHEBI:83145"/>
        <dbReference type="EC" id="2.1.3.15"/>
    </reaction>
</comment>
<evidence type="ECO:0000256" key="3">
    <source>
        <dbReference type="ARBA" id="ARBA00022516"/>
    </source>
</evidence>
<evidence type="ECO:0000256" key="5">
    <source>
        <dbReference type="ARBA" id="ARBA00022741"/>
    </source>
</evidence>
<dbReference type="RefSeq" id="WP_021920356.1">
    <property type="nucleotide sequence ID" value="NZ_CAKXKJ010000007.1"/>
</dbReference>
<evidence type="ECO:0000256" key="4">
    <source>
        <dbReference type="ARBA" id="ARBA00022679"/>
    </source>
</evidence>
<dbReference type="InterPro" id="IPR001095">
    <property type="entry name" value="Acetyl_CoA_COase_a_su"/>
</dbReference>
<accession>A0A3E2B2N2</accession>
<organism evidence="12 13">
    <name type="scientific">Evtepia gabavorous</name>
    <dbReference type="NCBI Taxonomy" id="2211183"/>
    <lineage>
        <taxon>Bacteria</taxon>
        <taxon>Bacillati</taxon>
        <taxon>Bacillota</taxon>
        <taxon>Clostridia</taxon>
        <taxon>Eubacteriales</taxon>
        <taxon>Evtepia</taxon>
    </lineage>
</organism>
<evidence type="ECO:0000256" key="10">
    <source>
        <dbReference type="ARBA" id="ARBA00049152"/>
    </source>
</evidence>
<dbReference type="PRINTS" id="PR01069">
    <property type="entry name" value="ACCCTRFRASEA"/>
</dbReference>
<keyword evidence="7" id="KW-0067">ATP-binding</keyword>
<dbReference type="Gene3D" id="3.90.226.10">
    <property type="entry name" value="2-enoyl-CoA Hydratase, Chain A, domain 1"/>
    <property type="match status" value="1"/>
</dbReference>
<dbReference type="GO" id="GO:0009317">
    <property type="term" value="C:acetyl-CoA carboxylase complex"/>
    <property type="evidence" value="ECO:0007669"/>
    <property type="project" value="InterPro"/>
</dbReference>
<comment type="caution">
    <text evidence="12">The sequence shown here is derived from an EMBL/GenBank/DDBJ whole genome shotgun (WGS) entry which is preliminary data.</text>
</comment>
<dbReference type="PANTHER" id="PTHR42853">
    <property type="entry name" value="ACETYL-COENZYME A CARBOXYLASE CARBOXYL TRANSFERASE SUBUNIT ALPHA"/>
    <property type="match status" value="1"/>
</dbReference>
<keyword evidence="5" id="KW-0547">Nucleotide-binding</keyword>
<dbReference type="UniPathway" id="UPA00655">
    <property type="reaction ID" value="UER00711"/>
</dbReference>
<dbReference type="Proteomes" id="UP000260649">
    <property type="component" value="Unassembled WGS sequence"/>
</dbReference>
<dbReference type="GO" id="GO:0006633">
    <property type="term" value="P:fatty acid biosynthetic process"/>
    <property type="evidence" value="ECO:0007669"/>
    <property type="project" value="UniProtKB-KW"/>
</dbReference>
<sequence>MSTQAYDIVKLARSNKRPTGLDYIQNLCGDFLELHGDRCYADDAAIVGGVGHFRGIPVTFVAIEKGHSAKERMSRFFGAPHPEGYRKALRLMRQAEKFHRPVLCFVDTSGAYCGIGAEERGQGQAIAENLMGMMSLNTPVITLLIGEGGSGGALALSVADRVWMLENAVYSVISPEGCASILWKDAGKADEAAQRLRLTARDALELGIIEKIIPERDLGQPAFYGLLADRLEKELHVLMGQEDLLQRRYARFRAFGSPKPLETQPLVGVK</sequence>
<dbReference type="SUPFAM" id="SSF52096">
    <property type="entry name" value="ClpP/crotonase"/>
    <property type="match status" value="1"/>
</dbReference>
<evidence type="ECO:0000256" key="2">
    <source>
        <dbReference type="ARBA" id="ARBA00011883"/>
    </source>
</evidence>
<dbReference type="GO" id="GO:0016743">
    <property type="term" value="F:carboxyl- or carbamoyltransferase activity"/>
    <property type="evidence" value="ECO:0007669"/>
    <property type="project" value="InterPro"/>
</dbReference>
<feature type="domain" description="CoA carboxyltransferase C-terminal" evidence="11">
    <location>
        <begin position="1"/>
        <end position="237"/>
    </location>
</feature>
<evidence type="ECO:0000313" key="13">
    <source>
        <dbReference type="Proteomes" id="UP000260649"/>
    </source>
</evidence>